<reference evidence="4 5" key="1">
    <citation type="journal article" date="2015" name="Int. J. Syst. Evol. Microbiol.">
        <title>Streptomyces gilvifuscus sp. nov., an actinomycete that produces antibacterial compounds isolated from soil.</title>
        <authorList>
            <person name="Nguyen T.M."/>
            <person name="Kim J."/>
        </authorList>
    </citation>
    <scope>NUCLEOTIDE SEQUENCE [LARGE SCALE GENOMIC DNA]</scope>
    <source>
        <strain evidence="4 5">T113</strain>
    </source>
</reference>
<accession>A0ABT5G8A1</accession>
<dbReference type="Proteomes" id="UP001221328">
    <property type="component" value="Unassembled WGS sequence"/>
</dbReference>
<evidence type="ECO:0000256" key="2">
    <source>
        <dbReference type="SAM" id="MobiDB-lite"/>
    </source>
</evidence>
<dbReference type="InterPro" id="IPR000086">
    <property type="entry name" value="NUDIX_hydrolase_dom"/>
</dbReference>
<dbReference type="PROSITE" id="PS51462">
    <property type="entry name" value="NUDIX"/>
    <property type="match status" value="1"/>
</dbReference>
<evidence type="ECO:0000256" key="1">
    <source>
        <dbReference type="ARBA" id="ARBA00022801"/>
    </source>
</evidence>
<name>A0ABT5G8A1_9ACTN</name>
<proteinExistence type="predicted"/>
<evidence type="ECO:0000259" key="3">
    <source>
        <dbReference type="PROSITE" id="PS51462"/>
    </source>
</evidence>
<keyword evidence="5" id="KW-1185">Reference proteome</keyword>
<organism evidence="4 5">
    <name type="scientific">Streptomyces gilvifuscus</name>
    <dbReference type="NCBI Taxonomy" id="1550617"/>
    <lineage>
        <taxon>Bacteria</taxon>
        <taxon>Bacillati</taxon>
        <taxon>Actinomycetota</taxon>
        <taxon>Actinomycetes</taxon>
        <taxon>Kitasatosporales</taxon>
        <taxon>Streptomycetaceae</taxon>
        <taxon>Streptomyces</taxon>
    </lineage>
</organism>
<dbReference type="Gene3D" id="3.90.79.10">
    <property type="entry name" value="Nucleoside Triphosphate Pyrophosphohydrolase"/>
    <property type="match status" value="1"/>
</dbReference>
<gene>
    <name evidence="4" type="ORF">PO587_42510</name>
</gene>
<feature type="region of interest" description="Disordered" evidence="2">
    <location>
        <begin position="74"/>
        <end position="104"/>
    </location>
</feature>
<dbReference type="InterPro" id="IPR020084">
    <property type="entry name" value="NUDIX_hydrolase_CS"/>
</dbReference>
<dbReference type="GO" id="GO:0016787">
    <property type="term" value="F:hydrolase activity"/>
    <property type="evidence" value="ECO:0007669"/>
    <property type="project" value="UniProtKB-KW"/>
</dbReference>
<protein>
    <submittedName>
        <fullName evidence="4">NUDIX hydrolase</fullName>
    </submittedName>
</protein>
<evidence type="ECO:0000313" key="5">
    <source>
        <dbReference type="Proteomes" id="UP001221328"/>
    </source>
</evidence>
<dbReference type="RefSeq" id="WP_272179026.1">
    <property type="nucleotide sequence ID" value="NZ_JAQOSK010000030.1"/>
</dbReference>
<feature type="domain" description="Nudix hydrolase" evidence="3">
    <location>
        <begin position="43"/>
        <end position="171"/>
    </location>
</feature>
<dbReference type="EMBL" id="JAQOSK010000030">
    <property type="protein sequence ID" value="MDC2961117.1"/>
    <property type="molecule type" value="Genomic_DNA"/>
</dbReference>
<sequence length="180" mass="19313">MGRHIRLPRVVPYLAAAALSAQRDPYGARSLLACAASGGPGPDHDVIVAGWVFSHDFRQTLLVDHPRFGWLSPGGRLEEGESPPGGALREVTEETGADPRPLLPDPVAVLGNRERPERVYGLAYAFVADPATPLTPEIGQPAAWFAIADMPPCPVFPLDHEVLAATARDLAHEPRRSPLP</sequence>
<dbReference type="PROSITE" id="PS00893">
    <property type="entry name" value="NUDIX_BOX"/>
    <property type="match status" value="1"/>
</dbReference>
<comment type="caution">
    <text evidence="4">The sequence shown here is derived from an EMBL/GenBank/DDBJ whole genome shotgun (WGS) entry which is preliminary data.</text>
</comment>
<keyword evidence="1 4" id="KW-0378">Hydrolase</keyword>
<dbReference type="Pfam" id="PF00293">
    <property type="entry name" value="NUDIX"/>
    <property type="match status" value="1"/>
</dbReference>
<evidence type="ECO:0000313" key="4">
    <source>
        <dbReference type="EMBL" id="MDC2961117.1"/>
    </source>
</evidence>
<dbReference type="InterPro" id="IPR015797">
    <property type="entry name" value="NUDIX_hydrolase-like_dom_sf"/>
</dbReference>
<dbReference type="SUPFAM" id="SSF55811">
    <property type="entry name" value="Nudix"/>
    <property type="match status" value="1"/>
</dbReference>